<feature type="compositionally biased region" description="Basic and acidic residues" evidence="1">
    <location>
        <begin position="1"/>
        <end position="16"/>
    </location>
</feature>
<dbReference type="Proteomes" id="UP000237000">
    <property type="component" value="Unassembled WGS sequence"/>
</dbReference>
<organism evidence="2 3">
    <name type="scientific">Trema orientale</name>
    <name type="common">Charcoal tree</name>
    <name type="synonym">Celtis orientalis</name>
    <dbReference type="NCBI Taxonomy" id="63057"/>
    <lineage>
        <taxon>Eukaryota</taxon>
        <taxon>Viridiplantae</taxon>
        <taxon>Streptophyta</taxon>
        <taxon>Embryophyta</taxon>
        <taxon>Tracheophyta</taxon>
        <taxon>Spermatophyta</taxon>
        <taxon>Magnoliopsida</taxon>
        <taxon>eudicotyledons</taxon>
        <taxon>Gunneridae</taxon>
        <taxon>Pentapetalae</taxon>
        <taxon>rosids</taxon>
        <taxon>fabids</taxon>
        <taxon>Rosales</taxon>
        <taxon>Cannabaceae</taxon>
        <taxon>Trema</taxon>
    </lineage>
</organism>
<accession>A0A2P5F1K9</accession>
<evidence type="ECO:0000313" key="3">
    <source>
        <dbReference type="Proteomes" id="UP000237000"/>
    </source>
</evidence>
<sequence length="112" mass="12308">MREKTMVATDTGREKPAPTVNGGSGDGAKPLSCAATSHAIAKTTAMTTIMALEMLRNLGSQLIKNGFVAELGHDWSKQWAAPYEKLTRGYVGGVDWLVVQRFCRLTRLARRW</sequence>
<comment type="caution">
    <text evidence="2">The sequence shown here is derived from an EMBL/GenBank/DDBJ whole genome shotgun (WGS) entry which is preliminary data.</text>
</comment>
<gene>
    <name evidence="2" type="ORF">TorRG33x02_125050</name>
</gene>
<evidence type="ECO:0000256" key="1">
    <source>
        <dbReference type="SAM" id="MobiDB-lite"/>
    </source>
</evidence>
<reference evidence="3" key="1">
    <citation type="submission" date="2016-06" db="EMBL/GenBank/DDBJ databases">
        <title>Parallel loss of symbiosis genes in relatives of nitrogen-fixing non-legume Parasponia.</title>
        <authorList>
            <person name="Van Velzen R."/>
            <person name="Holmer R."/>
            <person name="Bu F."/>
            <person name="Rutten L."/>
            <person name="Van Zeijl A."/>
            <person name="Liu W."/>
            <person name="Santuari L."/>
            <person name="Cao Q."/>
            <person name="Sharma T."/>
            <person name="Shen D."/>
            <person name="Roswanjaya Y."/>
            <person name="Wardhani T."/>
            <person name="Kalhor M.S."/>
            <person name="Jansen J."/>
            <person name="Van den Hoogen J."/>
            <person name="Gungor B."/>
            <person name="Hartog M."/>
            <person name="Hontelez J."/>
            <person name="Verver J."/>
            <person name="Yang W.-C."/>
            <person name="Schijlen E."/>
            <person name="Repin R."/>
            <person name="Schilthuizen M."/>
            <person name="Schranz E."/>
            <person name="Heidstra R."/>
            <person name="Miyata K."/>
            <person name="Fedorova E."/>
            <person name="Kohlen W."/>
            <person name="Bisseling T."/>
            <person name="Smit S."/>
            <person name="Geurts R."/>
        </authorList>
    </citation>
    <scope>NUCLEOTIDE SEQUENCE [LARGE SCALE GENOMIC DNA]</scope>
    <source>
        <strain evidence="3">cv. RG33-2</strain>
    </source>
</reference>
<evidence type="ECO:0000313" key="2">
    <source>
        <dbReference type="EMBL" id="PON91674.1"/>
    </source>
</evidence>
<keyword evidence="3" id="KW-1185">Reference proteome</keyword>
<dbReference type="AlphaFoldDB" id="A0A2P5F1K9"/>
<name>A0A2P5F1K9_TREOI</name>
<protein>
    <submittedName>
        <fullName evidence="2">Uncharacterized protein</fullName>
    </submittedName>
</protein>
<proteinExistence type="predicted"/>
<feature type="region of interest" description="Disordered" evidence="1">
    <location>
        <begin position="1"/>
        <end position="27"/>
    </location>
</feature>
<dbReference type="InParanoid" id="A0A2P5F1K9"/>
<dbReference type="EMBL" id="JXTC01000072">
    <property type="protein sequence ID" value="PON91674.1"/>
    <property type="molecule type" value="Genomic_DNA"/>
</dbReference>